<dbReference type="Gene3D" id="2.60.120.920">
    <property type="match status" value="1"/>
</dbReference>
<accession>A0ABD2KEP9</accession>
<feature type="region of interest" description="Disordered" evidence="2">
    <location>
        <begin position="207"/>
        <end position="226"/>
    </location>
</feature>
<proteinExistence type="predicted"/>
<evidence type="ECO:0000256" key="2">
    <source>
        <dbReference type="SAM" id="MobiDB-lite"/>
    </source>
</evidence>
<reference evidence="4 5" key="1">
    <citation type="submission" date="2024-10" db="EMBL/GenBank/DDBJ databases">
        <authorList>
            <person name="Kim D."/>
        </authorList>
    </citation>
    <scope>NUCLEOTIDE SEQUENCE [LARGE SCALE GENOMIC DNA]</scope>
    <source>
        <strain evidence="4">Taebaek</strain>
    </source>
</reference>
<feature type="domain" description="SPRY" evidence="3">
    <location>
        <begin position="291"/>
        <end position="411"/>
    </location>
</feature>
<name>A0ABD2KEP9_HETSC</name>
<dbReference type="InterPro" id="IPR043136">
    <property type="entry name" value="B30.2/SPRY_sf"/>
</dbReference>
<comment type="caution">
    <text evidence="4">The sequence shown here is derived from an EMBL/GenBank/DDBJ whole genome shotgun (WGS) entry which is preliminary data.</text>
</comment>
<dbReference type="Proteomes" id="UP001620645">
    <property type="component" value="Unassembled WGS sequence"/>
</dbReference>
<dbReference type="EMBL" id="JBICCN010000027">
    <property type="protein sequence ID" value="KAL3100974.1"/>
    <property type="molecule type" value="Genomic_DNA"/>
</dbReference>
<keyword evidence="1" id="KW-0175">Coiled coil</keyword>
<evidence type="ECO:0000259" key="3">
    <source>
        <dbReference type="Pfam" id="PF00622"/>
    </source>
</evidence>
<dbReference type="SUPFAM" id="SSF49899">
    <property type="entry name" value="Concanavalin A-like lectins/glucanases"/>
    <property type="match status" value="1"/>
</dbReference>
<sequence length="420" mass="47742">MSSNSANEPNNVSVEQFAQLQNDQKAILERINALEKKQLPGQYASTSKANDHQFAQLQNDQKAILERINALEKKQLPGQYVSADEFTHRMKAIETFFYASICWGEISPKEDEKGKYVSAEQFTQLQNDQKKLLERVNELEKQGPTIAMINDQLKQLQNDQKKLFERISEVENFQQQKKYVSVEQLQNDQKKAIFERISELEKQMKERVQKQADEETEPLAKKASTSKVNDHQFAQLQNDHIFVNCWDANFCHNQLQTDESLKIHLGTGKHGDRSVFAKHSLLLAVPSSPVRFYFEIYIIKMNRTISFGFGLKNASNLSGTFFAEASAYAYGSRGKFFVNGARCCANPGHAFGTTDTLGCGILENRKLFFTKNGHCLDSTEYSLSPSDDWALLFPFVTLIIPGDEIEANFGPDFIFDLATL</sequence>
<keyword evidence="5" id="KW-1185">Reference proteome</keyword>
<protein>
    <recommendedName>
        <fullName evidence="3">SPRY domain-containing protein</fullName>
    </recommendedName>
</protein>
<dbReference type="InterPro" id="IPR044736">
    <property type="entry name" value="Gid1/RanBPM/SPLA_SPRY"/>
</dbReference>
<dbReference type="InterPro" id="IPR003877">
    <property type="entry name" value="SPRY_dom"/>
</dbReference>
<organism evidence="4 5">
    <name type="scientific">Heterodera schachtii</name>
    <name type="common">Sugarbeet cyst nematode worm</name>
    <name type="synonym">Tylenchus schachtii</name>
    <dbReference type="NCBI Taxonomy" id="97005"/>
    <lineage>
        <taxon>Eukaryota</taxon>
        <taxon>Metazoa</taxon>
        <taxon>Ecdysozoa</taxon>
        <taxon>Nematoda</taxon>
        <taxon>Chromadorea</taxon>
        <taxon>Rhabditida</taxon>
        <taxon>Tylenchina</taxon>
        <taxon>Tylenchomorpha</taxon>
        <taxon>Tylenchoidea</taxon>
        <taxon>Heteroderidae</taxon>
        <taxon>Heteroderinae</taxon>
        <taxon>Heterodera</taxon>
    </lineage>
</organism>
<dbReference type="AlphaFoldDB" id="A0ABD2KEP9"/>
<dbReference type="CDD" id="cd12885">
    <property type="entry name" value="SPRY_RanBP_like"/>
    <property type="match status" value="1"/>
</dbReference>
<dbReference type="Pfam" id="PF00622">
    <property type="entry name" value="SPRY"/>
    <property type="match status" value="1"/>
</dbReference>
<evidence type="ECO:0000313" key="4">
    <source>
        <dbReference type="EMBL" id="KAL3100974.1"/>
    </source>
</evidence>
<evidence type="ECO:0000256" key="1">
    <source>
        <dbReference type="SAM" id="Coils"/>
    </source>
</evidence>
<dbReference type="InterPro" id="IPR013320">
    <property type="entry name" value="ConA-like_dom_sf"/>
</dbReference>
<evidence type="ECO:0000313" key="5">
    <source>
        <dbReference type="Proteomes" id="UP001620645"/>
    </source>
</evidence>
<feature type="coiled-coil region" evidence="1">
    <location>
        <begin position="122"/>
        <end position="173"/>
    </location>
</feature>
<gene>
    <name evidence="4" type="ORF">niasHS_001434</name>
</gene>
<feature type="coiled-coil region" evidence="1">
    <location>
        <begin position="17"/>
        <end position="74"/>
    </location>
</feature>